<protein>
    <submittedName>
        <fullName evidence="4">Dihydrodipicolinate synthase family protein</fullName>
    </submittedName>
</protein>
<dbReference type="GO" id="GO:0008747">
    <property type="term" value="F:N-acetylneuraminate lyase activity"/>
    <property type="evidence" value="ECO:0007669"/>
    <property type="project" value="TreeGrafter"/>
</dbReference>
<dbReference type="Pfam" id="PF00701">
    <property type="entry name" value="DHDPS"/>
    <property type="match status" value="1"/>
</dbReference>
<evidence type="ECO:0000313" key="4">
    <source>
        <dbReference type="EMBL" id="RCR71189.1"/>
    </source>
</evidence>
<keyword evidence="1 2" id="KW-0456">Lyase</keyword>
<dbReference type="Gene3D" id="3.20.20.70">
    <property type="entry name" value="Aldolase class I"/>
    <property type="match status" value="1"/>
</dbReference>
<dbReference type="PANTHER" id="PTHR42849">
    <property type="entry name" value="N-ACETYLNEURAMINATE LYASE"/>
    <property type="match status" value="1"/>
</dbReference>
<proteinExistence type="inferred from homology"/>
<sequence length="321" mass="36124">MPVEPPSGTRPLEAADIRGTWATLMLPINADDSIDFKRLEKEIDRVIGFGVNGLYSNGTAGEFYNQTENEFRRIHRLLAHRCREAGLPFQIGVSHMSPWISLNRLKWAIRQEPGAVQLILPDWFPPTEAEIMAFLKKMAAVSTDVRIVLYNPPHAKVRLTPVQFGRLKDAVPQLVGVKVAGGDAVWYEQMREHMNNLSVFVPGHRLATGFREGAHGSYSNVACLHPQLALDWYHLMQTDLPQALEWEQRIQQFMTDYIVPYILDQKYADPACDKFLAAVGGWSSGDCRMRWPYRSIPASGVAAARTGARRLIPAFSTLVPE</sequence>
<dbReference type="GO" id="GO:0019262">
    <property type="term" value="P:N-acetylneuraminate catabolic process"/>
    <property type="evidence" value="ECO:0007669"/>
    <property type="project" value="TreeGrafter"/>
</dbReference>
<dbReference type="EMBL" id="QOWE01000002">
    <property type="protein sequence ID" value="RCR71189.1"/>
    <property type="molecule type" value="Genomic_DNA"/>
</dbReference>
<dbReference type="RefSeq" id="WP_114404419.1">
    <property type="nucleotide sequence ID" value="NZ_QOWE01000002.1"/>
</dbReference>
<dbReference type="AlphaFoldDB" id="A0A368JU42"/>
<accession>A0A368JU42</accession>
<dbReference type="OrthoDB" id="9778880at2"/>
<comment type="caution">
    <text evidence="4">The sequence shown here is derived from an EMBL/GenBank/DDBJ whole genome shotgun (WGS) entry which is preliminary data.</text>
</comment>
<gene>
    <name evidence="4" type="ORF">DUE52_02765</name>
</gene>
<evidence type="ECO:0000256" key="3">
    <source>
        <dbReference type="PIRSR" id="PIRSR001365-1"/>
    </source>
</evidence>
<dbReference type="Proteomes" id="UP000253383">
    <property type="component" value="Unassembled WGS sequence"/>
</dbReference>
<evidence type="ECO:0000256" key="2">
    <source>
        <dbReference type="PIRNR" id="PIRNR001365"/>
    </source>
</evidence>
<evidence type="ECO:0000256" key="1">
    <source>
        <dbReference type="ARBA" id="ARBA00023239"/>
    </source>
</evidence>
<reference evidence="4 5" key="1">
    <citation type="submission" date="2018-07" db="EMBL/GenBank/DDBJ databases">
        <title>Genome analysis of Larkinella rosea.</title>
        <authorList>
            <person name="Zhou Z."/>
            <person name="Wang G."/>
        </authorList>
    </citation>
    <scope>NUCLEOTIDE SEQUENCE [LARGE SCALE GENOMIC DNA]</scope>
    <source>
        <strain evidence="5">zzj9</strain>
    </source>
</reference>
<dbReference type="PIRSF" id="PIRSF001365">
    <property type="entry name" value="DHDPS"/>
    <property type="match status" value="1"/>
</dbReference>
<keyword evidence="5" id="KW-1185">Reference proteome</keyword>
<dbReference type="SMART" id="SM01130">
    <property type="entry name" value="DHDPS"/>
    <property type="match status" value="1"/>
</dbReference>
<feature type="active site" description="Schiff-base intermediate with substrate" evidence="3">
    <location>
        <position position="178"/>
    </location>
</feature>
<dbReference type="GO" id="GO:0005829">
    <property type="term" value="C:cytosol"/>
    <property type="evidence" value="ECO:0007669"/>
    <property type="project" value="TreeGrafter"/>
</dbReference>
<dbReference type="PANTHER" id="PTHR42849:SF1">
    <property type="entry name" value="N-ACETYLNEURAMINATE LYASE"/>
    <property type="match status" value="1"/>
</dbReference>
<dbReference type="InterPro" id="IPR002220">
    <property type="entry name" value="DapA-like"/>
</dbReference>
<dbReference type="InterPro" id="IPR013785">
    <property type="entry name" value="Aldolase_TIM"/>
</dbReference>
<evidence type="ECO:0000313" key="5">
    <source>
        <dbReference type="Proteomes" id="UP000253383"/>
    </source>
</evidence>
<dbReference type="CDD" id="cd00408">
    <property type="entry name" value="DHDPS-like"/>
    <property type="match status" value="1"/>
</dbReference>
<organism evidence="4 5">
    <name type="scientific">Larkinella punicea</name>
    <dbReference type="NCBI Taxonomy" id="2315727"/>
    <lineage>
        <taxon>Bacteria</taxon>
        <taxon>Pseudomonadati</taxon>
        <taxon>Bacteroidota</taxon>
        <taxon>Cytophagia</taxon>
        <taxon>Cytophagales</taxon>
        <taxon>Spirosomataceae</taxon>
        <taxon>Larkinella</taxon>
    </lineage>
</organism>
<name>A0A368JU42_9BACT</name>
<comment type="similarity">
    <text evidence="2">Belongs to the DapA family.</text>
</comment>
<feature type="active site" description="Proton donor/acceptor" evidence="3">
    <location>
        <position position="150"/>
    </location>
</feature>
<dbReference type="SUPFAM" id="SSF51569">
    <property type="entry name" value="Aldolase"/>
    <property type="match status" value="1"/>
</dbReference>